<evidence type="ECO:0000313" key="5">
    <source>
        <dbReference type="Proteomes" id="UP000517759"/>
    </source>
</evidence>
<evidence type="ECO:0000313" key="4">
    <source>
        <dbReference type="EMBL" id="MBB3902779.1"/>
    </source>
</evidence>
<sequence>MPRFYFDLDDGRHSTPDEEGGDHVDAEAARKELVGSLAQMANDQLPDGNVRDFYGILKDANGKALFKATISLRSGWIT</sequence>
<comment type="caution">
    <text evidence="4">The sequence shown here is derived from an EMBL/GenBank/DDBJ whole genome shotgun (WGS) entry which is preliminary data.</text>
</comment>
<reference evidence="6" key="2">
    <citation type="journal article" date="2019" name="Int. J. Syst. Evol. Microbiol.">
        <title>The Global Catalogue of Microorganisms (GCM) 10K type strain sequencing project: providing services to taxonomists for standard genome sequencing and annotation.</title>
        <authorList>
            <consortium name="The Broad Institute Genomics Platform"/>
            <consortium name="The Broad Institute Genome Sequencing Center for Infectious Disease"/>
            <person name="Wu L."/>
            <person name="Ma J."/>
        </authorList>
    </citation>
    <scope>NUCLEOTIDE SEQUENCE [LARGE SCALE GENOMIC DNA]</scope>
    <source>
        <strain evidence="6">NBRC 107710</strain>
    </source>
</reference>
<reference evidence="3" key="4">
    <citation type="submission" date="2023-01" db="EMBL/GenBank/DDBJ databases">
        <title>Draft genome sequence of Methylobacterium brachythecii strain NBRC 107710.</title>
        <authorList>
            <person name="Sun Q."/>
            <person name="Mori K."/>
        </authorList>
    </citation>
    <scope>NUCLEOTIDE SEQUENCE</scope>
    <source>
        <strain evidence="3">NBRC 107710</strain>
    </source>
</reference>
<dbReference type="AlphaFoldDB" id="A0A7W6F6W6"/>
<protein>
    <recommendedName>
        <fullName evidence="2">DUF6894 domain-containing protein</fullName>
    </recommendedName>
</protein>
<dbReference type="Proteomes" id="UP001156881">
    <property type="component" value="Unassembled WGS sequence"/>
</dbReference>
<reference evidence="4 5" key="3">
    <citation type="submission" date="2020-08" db="EMBL/GenBank/DDBJ databases">
        <title>Genomic Encyclopedia of Type Strains, Phase IV (KMG-IV): sequencing the most valuable type-strain genomes for metagenomic binning, comparative biology and taxonomic classification.</title>
        <authorList>
            <person name="Goeker M."/>
        </authorList>
    </citation>
    <scope>NUCLEOTIDE SEQUENCE [LARGE SCALE GENOMIC DNA]</scope>
    <source>
        <strain evidence="4 5">DSM 24105</strain>
    </source>
</reference>
<dbReference type="Proteomes" id="UP000517759">
    <property type="component" value="Unassembled WGS sequence"/>
</dbReference>
<dbReference type="EMBL" id="BSPG01000065">
    <property type="protein sequence ID" value="GLS46983.1"/>
    <property type="molecule type" value="Genomic_DNA"/>
</dbReference>
<reference evidence="3" key="1">
    <citation type="journal article" date="2014" name="Int. J. Syst. Evol. Microbiol.">
        <title>Complete genome of a new Firmicutes species belonging to the dominant human colonic microbiota ('Ruminococcus bicirculans') reveals two chromosomes and a selective capacity to utilize plant glucans.</title>
        <authorList>
            <consortium name="NISC Comparative Sequencing Program"/>
            <person name="Wegmann U."/>
            <person name="Louis P."/>
            <person name="Goesmann A."/>
            <person name="Henrissat B."/>
            <person name="Duncan S.H."/>
            <person name="Flint H.J."/>
        </authorList>
    </citation>
    <scope>NUCLEOTIDE SEQUENCE</scope>
    <source>
        <strain evidence="3">NBRC 107710</strain>
    </source>
</reference>
<dbReference type="Pfam" id="PF21834">
    <property type="entry name" value="DUF6894"/>
    <property type="match status" value="1"/>
</dbReference>
<gene>
    <name evidence="3" type="ORF">GCM10007884_49830</name>
    <name evidence="4" type="ORF">GGR33_002274</name>
</gene>
<feature type="domain" description="DUF6894" evidence="2">
    <location>
        <begin position="3"/>
        <end position="70"/>
    </location>
</feature>
<dbReference type="InterPro" id="IPR054189">
    <property type="entry name" value="DUF6894"/>
</dbReference>
<name>A0A7W6F6W6_9HYPH</name>
<keyword evidence="6" id="KW-1185">Reference proteome</keyword>
<dbReference type="EMBL" id="JACIDN010000003">
    <property type="protein sequence ID" value="MBB3902779.1"/>
    <property type="molecule type" value="Genomic_DNA"/>
</dbReference>
<feature type="compositionally biased region" description="Basic and acidic residues" evidence="1">
    <location>
        <begin position="9"/>
        <end position="23"/>
    </location>
</feature>
<evidence type="ECO:0000256" key="1">
    <source>
        <dbReference type="SAM" id="MobiDB-lite"/>
    </source>
</evidence>
<evidence type="ECO:0000313" key="3">
    <source>
        <dbReference type="EMBL" id="GLS46983.1"/>
    </source>
</evidence>
<dbReference type="RefSeq" id="WP_183504966.1">
    <property type="nucleotide sequence ID" value="NZ_BSPG01000065.1"/>
</dbReference>
<evidence type="ECO:0000259" key="2">
    <source>
        <dbReference type="Pfam" id="PF21834"/>
    </source>
</evidence>
<accession>A0A7W6F6W6</accession>
<proteinExistence type="predicted"/>
<feature type="region of interest" description="Disordered" evidence="1">
    <location>
        <begin position="1"/>
        <end position="23"/>
    </location>
</feature>
<evidence type="ECO:0000313" key="6">
    <source>
        <dbReference type="Proteomes" id="UP001156881"/>
    </source>
</evidence>
<organism evidence="4 5">
    <name type="scientific">Methylobacterium brachythecii</name>
    <dbReference type="NCBI Taxonomy" id="1176177"/>
    <lineage>
        <taxon>Bacteria</taxon>
        <taxon>Pseudomonadati</taxon>
        <taxon>Pseudomonadota</taxon>
        <taxon>Alphaproteobacteria</taxon>
        <taxon>Hyphomicrobiales</taxon>
        <taxon>Methylobacteriaceae</taxon>
        <taxon>Methylobacterium</taxon>
    </lineage>
</organism>